<dbReference type="GO" id="GO:0003723">
    <property type="term" value="F:RNA binding"/>
    <property type="evidence" value="ECO:0007669"/>
    <property type="project" value="UniProtKB-UniRule"/>
</dbReference>
<dbReference type="Gene3D" id="3.30.310.210">
    <property type="match status" value="1"/>
</dbReference>
<feature type="domain" description="K Homology" evidence="4">
    <location>
        <begin position="404"/>
        <end position="479"/>
    </location>
</feature>
<dbReference type="Pfam" id="PF00013">
    <property type="entry name" value="KH_1"/>
    <property type="match status" value="5"/>
</dbReference>
<dbReference type="SUPFAM" id="SSF54791">
    <property type="entry name" value="Eukaryotic type KH-domain (KH-domain type I)"/>
    <property type="match status" value="5"/>
</dbReference>
<dbReference type="CDD" id="cd22460">
    <property type="entry name" value="KH-I_PEPPER_rpt2_like"/>
    <property type="match status" value="2"/>
</dbReference>
<gene>
    <name evidence="5" type="ORF">ACJIZ3_020941</name>
</gene>
<comment type="caution">
    <text evidence="5">The sequence shown here is derived from an EMBL/GenBank/DDBJ whole genome shotgun (WGS) entry which is preliminary data.</text>
</comment>
<feature type="region of interest" description="Disordered" evidence="3">
    <location>
        <begin position="95"/>
        <end position="151"/>
    </location>
</feature>
<dbReference type="EMBL" id="JBJXBP010000006">
    <property type="protein sequence ID" value="KAL3824912.1"/>
    <property type="molecule type" value="Genomic_DNA"/>
</dbReference>
<dbReference type="PROSITE" id="PS50084">
    <property type="entry name" value="KH_TYPE_1"/>
    <property type="match status" value="5"/>
</dbReference>
<keyword evidence="2" id="KW-0694">RNA-binding</keyword>
<organism evidence="5 6">
    <name type="scientific">Penstemon smallii</name>
    <dbReference type="NCBI Taxonomy" id="265156"/>
    <lineage>
        <taxon>Eukaryota</taxon>
        <taxon>Viridiplantae</taxon>
        <taxon>Streptophyta</taxon>
        <taxon>Embryophyta</taxon>
        <taxon>Tracheophyta</taxon>
        <taxon>Spermatophyta</taxon>
        <taxon>Magnoliopsida</taxon>
        <taxon>eudicotyledons</taxon>
        <taxon>Gunneridae</taxon>
        <taxon>Pentapetalae</taxon>
        <taxon>asterids</taxon>
        <taxon>lamiids</taxon>
        <taxon>Lamiales</taxon>
        <taxon>Plantaginaceae</taxon>
        <taxon>Cheloneae</taxon>
        <taxon>Penstemon</taxon>
    </lineage>
</organism>
<feature type="domain" description="K Homology" evidence="4">
    <location>
        <begin position="43"/>
        <end position="113"/>
    </location>
</feature>
<accession>A0ABD3SK20</accession>
<dbReference type="InterPro" id="IPR004088">
    <property type="entry name" value="KH_dom_type_1"/>
</dbReference>
<evidence type="ECO:0000313" key="6">
    <source>
        <dbReference type="Proteomes" id="UP001634393"/>
    </source>
</evidence>
<dbReference type="SMART" id="SM00322">
    <property type="entry name" value="KH"/>
    <property type="match status" value="5"/>
</dbReference>
<dbReference type="InterPro" id="IPR036612">
    <property type="entry name" value="KH_dom_type_1_sf"/>
</dbReference>
<keyword evidence="6" id="KW-1185">Reference proteome</keyword>
<reference evidence="5 6" key="1">
    <citation type="submission" date="2024-12" db="EMBL/GenBank/DDBJ databases">
        <title>The unique morphological basis and parallel evolutionary history of personate flowers in Penstemon.</title>
        <authorList>
            <person name="Depatie T.H."/>
            <person name="Wessinger C.A."/>
        </authorList>
    </citation>
    <scope>NUCLEOTIDE SEQUENCE [LARGE SCALE GENOMIC DNA]</scope>
    <source>
        <strain evidence="5">WTNN_2</strain>
        <tissue evidence="5">Leaf</tissue>
    </source>
</reference>
<evidence type="ECO:0000256" key="2">
    <source>
        <dbReference type="PROSITE-ProRule" id="PRU00117"/>
    </source>
</evidence>
<feature type="compositionally biased region" description="Basic and acidic residues" evidence="3">
    <location>
        <begin position="95"/>
        <end position="135"/>
    </location>
</feature>
<feature type="region of interest" description="Disordered" evidence="3">
    <location>
        <begin position="1"/>
        <end position="39"/>
    </location>
</feature>
<evidence type="ECO:0000256" key="1">
    <source>
        <dbReference type="ARBA" id="ARBA00022737"/>
    </source>
</evidence>
<protein>
    <recommendedName>
        <fullName evidence="4">K Homology domain-containing protein</fullName>
    </recommendedName>
</protein>
<feature type="domain" description="K Homology" evidence="4">
    <location>
        <begin position="642"/>
        <end position="712"/>
    </location>
</feature>
<keyword evidence="1" id="KW-0677">Repeat</keyword>
<feature type="domain" description="K Homology" evidence="4">
    <location>
        <begin position="180"/>
        <end position="255"/>
    </location>
</feature>
<dbReference type="Gene3D" id="3.30.1370.10">
    <property type="entry name" value="K Homology domain, type 1"/>
    <property type="match status" value="3"/>
</dbReference>
<dbReference type="InterPro" id="IPR004087">
    <property type="entry name" value="KH_dom"/>
</dbReference>
<feature type="compositionally biased region" description="Polar residues" evidence="3">
    <location>
        <begin position="266"/>
        <end position="276"/>
    </location>
</feature>
<evidence type="ECO:0000259" key="4">
    <source>
        <dbReference type="SMART" id="SM00322"/>
    </source>
</evidence>
<dbReference type="Proteomes" id="UP001634393">
    <property type="component" value="Unassembled WGS sequence"/>
</dbReference>
<evidence type="ECO:0000313" key="5">
    <source>
        <dbReference type="EMBL" id="KAL3824912.1"/>
    </source>
</evidence>
<dbReference type="AlphaFoldDB" id="A0ABD3SK20"/>
<feature type="region of interest" description="Disordered" evidence="3">
    <location>
        <begin position="266"/>
        <end position="305"/>
    </location>
</feature>
<dbReference type="PANTHER" id="PTHR10288">
    <property type="entry name" value="KH DOMAIN CONTAINING RNA BINDING PROTEIN"/>
    <property type="match status" value="1"/>
</dbReference>
<evidence type="ECO:0000256" key="3">
    <source>
        <dbReference type="SAM" id="MobiDB-lite"/>
    </source>
</evidence>
<name>A0ABD3SK20_9LAMI</name>
<feature type="domain" description="K Homology" evidence="4">
    <location>
        <begin position="320"/>
        <end position="400"/>
    </location>
</feature>
<proteinExistence type="predicted"/>
<sequence>MSSQLTPSKRPHDRSLTEANGRRKWHKSSALGSDNAPLRGTSASNIIRLLCQASKIGGFIGKGGSNISQICQETGAKVYVEGTVPGCDERVIVITGSDKDSENGTDQVKDDVKETKTPEASDEPEKKRETEEDKQSVPVDDSQPEKEKGTSSVQKALLIVLDKMIDGFSGANAGDEESNKQAVVRLLVFSSQVGCLLGKAGSVIKQMSSESGAQIRILPKDKMPSCASSSDELVQISGRLDSVRKGLQSVCEQLHEHNLRDQDSFSANTVGQSSHSFGPPPRHDRFHSSSRHFHGHGAPYSSGFHDGEASLPGRVNFPPDVLSFRLLCSEEKVGGVIGKGGSIVKALQHESGCEIKVLDGGVDPGHRVIVISGPAHPDDGISPPQDAVLRVQSRIFRAAPENKENNMAKLLVFSNQIGCLLGKGGSVISEMRKSTGAYIRILGKDQIPKCASEDEEVVQVNGEFEVVQEALLQITTRLKNYFFRDAFPPLGPPPNPAFMDQMPPFPPYMGRREFSPSGTFSNRGPPFNNFDGPGGLPPGGHFPPHDDHPPFAHDFHRPGIPHISERMPAVPWGPQAVLKSTICPVLFCYPKNRMQFLHVLVFPTGMQGPPEGSGPMGYSDYPGAPQRRFGGFPGGNPLAIITSTTVEVVVPSFVVPAIYGEDGGCLRQIHEISEAQITITDSKPGATETVIVINGMPEQTNAAQSLIQAFVISETEAH</sequence>